<organism evidence="8 9">
    <name type="scientific">Listeria grayi</name>
    <name type="common">Listeria murrayi</name>
    <dbReference type="NCBI Taxonomy" id="1641"/>
    <lineage>
        <taxon>Bacteria</taxon>
        <taxon>Bacillati</taxon>
        <taxon>Bacillota</taxon>
        <taxon>Bacilli</taxon>
        <taxon>Bacillales</taxon>
        <taxon>Listeriaceae</taxon>
        <taxon>Listeria</taxon>
    </lineage>
</organism>
<evidence type="ECO:0000256" key="7">
    <source>
        <dbReference type="SAM" id="Phobius"/>
    </source>
</evidence>
<comment type="subcellular location">
    <subcellularLocation>
        <location evidence="1">Cell membrane</location>
        <topology evidence="1">Multi-pass membrane protein</topology>
    </subcellularLocation>
</comment>
<dbReference type="SUPFAM" id="SSF103473">
    <property type="entry name" value="MFS general substrate transporter"/>
    <property type="match status" value="1"/>
</dbReference>
<feature type="transmembrane region" description="Helical" evidence="7">
    <location>
        <begin position="44"/>
        <end position="65"/>
    </location>
</feature>
<keyword evidence="2" id="KW-0813">Transport</keyword>
<evidence type="ECO:0000256" key="2">
    <source>
        <dbReference type="ARBA" id="ARBA00022448"/>
    </source>
</evidence>
<evidence type="ECO:0000313" key="8">
    <source>
        <dbReference type="EMBL" id="STY43475.1"/>
    </source>
</evidence>
<evidence type="ECO:0000256" key="4">
    <source>
        <dbReference type="ARBA" id="ARBA00022692"/>
    </source>
</evidence>
<evidence type="ECO:0000256" key="6">
    <source>
        <dbReference type="ARBA" id="ARBA00023136"/>
    </source>
</evidence>
<keyword evidence="5 7" id="KW-1133">Transmembrane helix</keyword>
<feature type="transmembrane region" description="Helical" evidence="7">
    <location>
        <begin position="12"/>
        <end position="38"/>
    </location>
</feature>
<reference evidence="8 9" key="1">
    <citation type="submission" date="2018-06" db="EMBL/GenBank/DDBJ databases">
        <authorList>
            <consortium name="Pathogen Informatics"/>
            <person name="Doyle S."/>
        </authorList>
    </citation>
    <scope>NUCLEOTIDE SEQUENCE [LARGE SCALE GENOMIC DNA]</scope>
    <source>
        <strain evidence="9">NCTC 10815</strain>
    </source>
</reference>
<dbReference type="AlphaFoldDB" id="A0A378MI74"/>
<accession>A0A378MI74</accession>
<evidence type="ECO:0000256" key="1">
    <source>
        <dbReference type="ARBA" id="ARBA00004651"/>
    </source>
</evidence>
<dbReference type="Proteomes" id="UP000254879">
    <property type="component" value="Unassembled WGS sequence"/>
</dbReference>
<evidence type="ECO:0000313" key="9">
    <source>
        <dbReference type="Proteomes" id="UP000254879"/>
    </source>
</evidence>
<keyword evidence="6 7" id="KW-0472">Membrane</keyword>
<name>A0A378MI74_LISGR</name>
<dbReference type="Gene3D" id="1.20.1250.20">
    <property type="entry name" value="MFS general substrate transporter like domains"/>
    <property type="match status" value="1"/>
</dbReference>
<sequence length="113" mass="12451">MEDHAKQSQQQVFKFLLSMLTGNLGSSILTFIIGLLILKSTDSAIQFGISQVIGPLVALLLLPFTGSMIDKFDKKKVLIAAQFLSIGSLAVYSILIYFQGFDNLIYTYVLLIS</sequence>
<evidence type="ECO:0000256" key="3">
    <source>
        <dbReference type="ARBA" id="ARBA00022475"/>
    </source>
</evidence>
<keyword evidence="3" id="KW-1003">Cell membrane</keyword>
<dbReference type="EMBL" id="UGPG01000001">
    <property type="protein sequence ID" value="STY43475.1"/>
    <property type="molecule type" value="Genomic_DNA"/>
</dbReference>
<dbReference type="PANTHER" id="PTHR23513">
    <property type="entry name" value="INTEGRAL MEMBRANE EFFLUX PROTEIN-RELATED"/>
    <property type="match status" value="1"/>
</dbReference>
<feature type="transmembrane region" description="Helical" evidence="7">
    <location>
        <begin position="77"/>
        <end position="98"/>
    </location>
</feature>
<dbReference type="PANTHER" id="PTHR23513:SF9">
    <property type="entry name" value="ENTEROBACTIN EXPORTER ENTS"/>
    <property type="match status" value="1"/>
</dbReference>
<keyword evidence="4 7" id="KW-0812">Transmembrane</keyword>
<evidence type="ECO:0000256" key="5">
    <source>
        <dbReference type="ARBA" id="ARBA00022989"/>
    </source>
</evidence>
<gene>
    <name evidence="8" type="ORF">NCTC10815_00771</name>
</gene>
<dbReference type="InterPro" id="IPR036259">
    <property type="entry name" value="MFS_trans_sf"/>
</dbReference>
<dbReference type="GO" id="GO:0005886">
    <property type="term" value="C:plasma membrane"/>
    <property type="evidence" value="ECO:0007669"/>
    <property type="project" value="UniProtKB-SubCell"/>
</dbReference>
<protein>
    <submittedName>
        <fullName evidence="8">H+ Antiporter protein</fullName>
    </submittedName>
</protein>
<proteinExistence type="predicted"/>
<dbReference type="RefSeq" id="WP_115345661.1">
    <property type="nucleotide sequence ID" value="NZ_UGPG01000001.1"/>
</dbReference>